<dbReference type="InterPro" id="IPR029064">
    <property type="entry name" value="Ribosomal_eL30-like_sf"/>
</dbReference>
<dbReference type="EMBL" id="CDMY01000291">
    <property type="protein sequence ID" value="CEL99891.1"/>
    <property type="molecule type" value="Genomic_DNA"/>
</dbReference>
<dbReference type="Gene3D" id="3.30.1330.30">
    <property type="match status" value="1"/>
</dbReference>
<dbReference type="AlphaFoldDB" id="A0A0G4ER13"/>
<dbReference type="OrthoDB" id="10249311at2759"/>
<evidence type="ECO:0000256" key="1">
    <source>
        <dbReference type="ARBA" id="ARBA00005824"/>
    </source>
</evidence>
<dbReference type="PhylomeDB" id="A0A0G4ER13"/>
<dbReference type="Proteomes" id="UP000041254">
    <property type="component" value="Unassembled WGS sequence"/>
</dbReference>
<dbReference type="OMA" id="CAEHQIP"/>
<dbReference type="PANTHER" id="PTHR11843">
    <property type="entry name" value="40S RIBOSOMAL PROTEIN S12"/>
    <property type="match status" value="1"/>
</dbReference>
<sequence length="143" mass="15661">MSDHDEHEDVMEVEEAEEEITDLNVAIKKVIKNAMINDGLARGLNEVALAIEQKTAKVVFLAESVDEESVKKLVEALCSDKSVSLVKVEDSKQLGEWAGLCKIDKDGMPRKVVGASCVAVTDFGEESEALEYLNKHLKEAGNE</sequence>
<dbReference type="GO" id="GO:1990904">
    <property type="term" value="C:ribonucleoprotein complex"/>
    <property type="evidence" value="ECO:0007669"/>
    <property type="project" value="UniProtKB-KW"/>
</dbReference>
<evidence type="ECO:0000313" key="7">
    <source>
        <dbReference type="Proteomes" id="UP000041254"/>
    </source>
</evidence>
<comment type="similarity">
    <text evidence="1 4">Belongs to the eukaryotic ribosomal protein eS12 family.</text>
</comment>
<evidence type="ECO:0000259" key="5">
    <source>
        <dbReference type="Pfam" id="PF01248"/>
    </source>
</evidence>
<dbReference type="PRINTS" id="PR00972">
    <property type="entry name" value="RIBSOMALS12E"/>
</dbReference>
<evidence type="ECO:0000256" key="4">
    <source>
        <dbReference type="RuleBase" id="RU000670"/>
    </source>
</evidence>
<dbReference type="GO" id="GO:0005840">
    <property type="term" value="C:ribosome"/>
    <property type="evidence" value="ECO:0007669"/>
    <property type="project" value="UniProtKB-KW"/>
</dbReference>
<dbReference type="InterPro" id="IPR047860">
    <property type="entry name" value="Ribosomal_eS12_CS"/>
</dbReference>
<feature type="domain" description="Ribosomal protein eL8/eL30/eS12/Gadd45" evidence="5">
    <location>
        <begin position="26"/>
        <end position="119"/>
    </location>
</feature>
<dbReference type="InterPro" id="IPR004038">
    <property type="entry name" value="Ribosomal_eL8/eL30/eS12/Gad45"/>
</dbReference>
<organism evidence="6 7">
    <name type="scientific">Vitrella brassicaformis (strain CCMP3155)</name>
    <dbReference type="NCBI Taxonomy" id="1169540"/>
    <lineage>
        <taxon>Eukaryota</taxon>
        <taxon>Sar</taxon>
        <taxon>Alveolata</taxon>
        <taxon>Colpodellida</taxon>
        <taxon>Vitrellaceae</taxon>
        <taxon>Vitrella</taxon>
    </lineage>
</organism>
<proteinExistence type="inferred from homology"/>
<evidence type="ECO:0000313" key="6">
    <source>
        <dbReference type="EMBL" id="CEL99891.1"/>
    </source>
</evidence>
<dbReference type="InterPro" id="IPR000530">
    <property type="entry name" value="Ribosomal_eS12"/>
</dbReference>
<evidence type="ECO:0000256" key="2">
    <source>
        <dbReference type="ARBA" id="ARBA00022980"/>
    </source>
</evidence>
<keyword evidence="7" id="KW-1185">Reference proteome</keyword>
<dbReference type="InParanoid" id="A0A0G4ER13"/>
<protein>
    <recommendedName>
        <fullName evidence="4">40S ribosomal protein S12</fullName>
    </recommendedName>
</protein>
<dbReference type="PROSITE" id="PS01189">
    <property type="entry name" value="RIBOSOMAL_S12E"/>
    <property type="match status" value="1"/>
</dbReference>
<accession>A0A0G4ER13</accession>
<dbReference type="GO" id="GO:0006412">
    <property type="term" value="P:translation"/>
    <property type="evidence" value="ECO:0007669"/>
    <property type="project" value="InterPro"/>
</dbReference>
<keyword evidence="3 4" id="KW-0687">Ribonucleoprotein</keyword>
<dbReference type="GO" id="GO:0003735">
    <property type="term" value="F:structural constituent of ribosome"/>
    <property type="evidence" value="ECO:0007669"/>
    <property type="project" value="InterPro"/>
</dbReference>
<dbReference type="VEuPathDB" id="CryptoDB:Vbra_4052"/>
<dbReference type="STRING" id="1169540.A0A0G4ER13"/>
<dbReference type="Pfam" id="PF01248">
    <property type="entry name" value="Ribosomal_L7Ae"/>
    <property type="match status" value="1"/>
</dbReference>
<reference evidence="6 7" key="1">
    <citation type="submission" date="2014-11" db="EMBL/GenBank/DDBJ databases">
        <authorList>
            <person name="Zhu J."/>
            <person name="Qi W."/>
            <person name="Song R."/>
        </authorList>
    </citation>
    <scope>NUCLEOTIDE SEQUENCE [LARGE SCALE GENOMIC DNA]</scope>
</reference>
<evidence type="ECO:0000256" key="3">
    <source>
        <dbReference type="ARBA" id="ARBA00023274"/>
    </source>
</evidence>
<gene>
    <name evidence="6" type="ORF">Vbra_4052</name>
</gene>
<name>A0A0G4ER13_VITBC</name>
<dbReference type="FunCoup" id="A0A0G4ER13">
    <property type="interactions" value="429"/>
</dbReference>
<dbReference type="SUPFAM" id="SSF55315">
    <property type="entry name" value="L30e-like"/>
    <property type="match status" value="1"/>
</dbReference>
<keyword evidence="2 4" id="KW-0689">Ribosomal protein</keyword>